<evidence type="ECO:0000313" key="2">
    <source>
        <dbReference type="EMBL" id="OMJ68111.1"/>
    </source>
</evidence>
<dbReference type="OrthoDB" id="10493383at2759"/>
<name>A0A1R2AUA8_9CILI</name>
<feature type="transmembrane region" description="Helical" evidence="1">
    <location>
        <begin position="92"/>
        <end position="110"/>
    </location>
</feature>
<keyword evidence="1" id="KW-0472">Membrane</keyword>
<reference evidence="2 3" key="1">
    <citation type="submission" date="2016-11" db="EMBL/GenBank/DDBJ databases">
        <title>The macronuclear genome of Stentor coeruleus: a giant cell with tiny introns.</title>
        <authorList>
            <person name="Slabodnick M."/>
            <person name="Ruby J.G."/>
            <person name="Reiff S.B."/>
            <person name="Swart E.C."/>
            <person name="Gosai S."/>
            <person name="Prabakaran S."/>
            <person name="Witkowska E."/>
            <person name="Larue G.E."/>
            <person name="Fisher S."/>
            <person name="Freeman R.M."/>
            <person name="Gunawardena J."/>
            <person name="Chu W."/>
            <person name="Stover N.A."/>
            <person name="Gregory B.D."/>
            <person name="Nowacki M."/>
            <person name="Derisi J."/>
            <person name="Roy S.W."/>
            <person name="Marshall W.F."/>
            <person name="Sood P."/>
        </authorList>
    </citation>
    <scope>NUCLEOTIDE SEQUENCE [LARGE SCALE GENOMIC DNA]</scope>
    <source>
        <strain evidence="2">WM001</strain>
    </source>
</reference>
<proteinExistence type="predicted"/>
<accession>A0A1R2AUA8</accession>
<keyword evidence="3" id="KW-1185">Reference proteome</keyword>
<keyword evidence="1" id="KW-1133">Transmembrane helix</keyword>
<comment type="caution">
    <text evidence="2">The sequence shown here is derived from an EMBL/GenBank/DDBJ whole genome shotgun (WGS) entry which is preliminary data.</text>
</comment>
<evidence type="ECO:0000313" key="3">
    <source>
        <dbReference type="Proteomes" id="UP000187209"/>
    </source>
</evidence>
<evidence type="ECO:0000256" key="1">
    <source>
        <dbReference type="SAM" id="Phobius"/>
    </source>
</evidence>
<dbReference type="EMBL" id="MPUH01001383">
    <property type="protein sequence ID" value="OMJ68111.1"/>
    <property type="molecule type" value="Genomic_DNA"/>
</dbReference>
<protein>
    <submittedName>
        <fullName evidence="2">Uncharacterized protein</fullName>
    </submittedName>
</protein>
<feature type="transmembrane region" description="Helical" evidence="1">
    <location>
        <begin position="61"/>
        <end position="80"/>
    </location>
</feature>
<dbReference type="Proteomes" id="UP000187209">
    <property type="component" value="Unassembled WGS sequence"/>
</dbReference>
<sequence length="227" mass="25876">MISSLVRNFAYKMPGVLTPASSSSAVQGFIPTTDIYKPAGAIEFNQKGEILVYSKSCKSKFNVFFPLPWSIGTYISPYIIYNLVQSTGHPTWTMLLIAYLGIMPHCYYLYNLRFSIDRIWYVRGGAWKIENNGIMGAETSTYMLADNLAIKKEQEELNETGGLDNDLKLVSLNWKEYYEQVENQKLTVPATGTVHNPELFQAMLKKWKIDDSNFVIRLKDDEVPISQ</sequence>
<keyword evidence="1" id="KW-0812">Transmembrane</keyword>
<gene>
    <name evidence="2" type="ORF">SteCoe_34532</name>
</gene>
<dbReference type="AlphaFoldDB" id="A0A1R2AUA8"/>
<organism evidence="2 3">
    <name type="scientific">Stentor coeruleus</name>
    <dbReference type="NCBI Taxonomy" id="5963"/>
    <lineage>
        <taxon>Eukaryota</taxon>
        <taxon>Sar</taxon>
        <taxon>Alveolata</taxon>
        <taxon>Ciliophora</taxon>
        <taxon>Postciliodesmatophora</taxon>
        <taxon>Heterotrichea</taxon>
        <taxon>Heterotrichida</taxon>
        <taxon>Stentoridae</taxon>
        <taxon>Stentor</taxon>
    </lineage>
</organism>